<comment type="subcellular location">
    <subcellularLocation>
        <location evidence="1">Cell membrane</location>
        <topology evidence="1">Multi-pass membrane protein</topology>
    </subcellularLocation>
</comment>
<dbReference type="CDD" id="cd16015">
    <property type="entry name" value="LTA_synthase"/>
    <property type="match status" value="1"/>
</dbReference>
<dbReference type="PANTHER" id="PTHR47371:SF3">
    <property type="entry name" value="PHOSPHOGLYCEROL TRANSFERASE I"/>
    <property type="match status" value="1"/>
</dbReference>
<comment type="pathway">
    <text evidence="2">Cell wall biogenesis; lipoteichoic acid biosynthesis.</text>
</comment>
<dbReference type="AlphaFoldDB" id="A0A6G8AV40"/>
<reference evidence="10 11" key="1">
    <citation type="submission" date="2020-03" db="EMBL/GenBank/DDBJ databases">
        <title>Vagococcus sp. nov., isolated from beetles.</title>
        <authorList>
            <person name="Hyun D.-W."/>
            <person name="Bae J.-W."/>
        </authorList>
    </citation>
    <scope>NUCLEOTIDE SEQUENCE [LARGE SCALE GENOMIC DNA]</scope>
    <source>
        <strain evidence="10 11">HDW17B</strain>
    </source>
</reference>
<protein>
    <submittedName>
        <fullName evidence="10">LTA synthase family protein</fullName>
    </submittedName>
</protein>
<evidence type="ECO:0000256" key="7">
    <source>
        <dbReference type="SAM" id="Coils"/>
    </source>
</evidence>
<sequence length="603" mass="68936">MRFLTFLIVGLVISGLDILMFKEKSVKKNIVNSISYIVGINTLSLFTMRYILGKQYVLSLANYQNSFVFKYAMFALVLGGMILFIKGLILNKITITKNEEKMTLLAKIFTGLSILFVLIGGFLWIGTVWFIDFFGKLTPEQFLFNFNSPVTGTASNVTDTAINGPVLLLVSLLVCFVFLILTRFKLTWGNKKSISDKYVKIVGWTASVALLVFGISYSVRELQLVAVYHAYFDDSTYIKDNYHSPKDTKLTFPTKKKNLVHIYLESYENTYFDKNSGGYMEKNLMPAYEKLYDEGVSFSESDKKGGPYQTYGSSWSVASMVNMSMGLPLKIPMGGNSYGKSGYFLPGAIGIGDVLNKEGYNQTIMFGADADFGGLTSFFNNHKDFTIYDWKYAKEKGKIPNDYKVWWGYEDKKLYEYAQEEITRLANEGKPFNFTMENADTHFPNGYIEKDTPRPFDQQYANVIFHSQQQVVDFVKWIQEQPYYEDTVIVLTGDHLSMDKKFFKDFDPNYHRTTTNLIINGDFENKDIKTNNRQFAPFDMYPTILSGMGVDIEGNKLGLGTDLSSKEKTLIERDSLEKVNEELSKNSKFYNNEFVSEKKNSNY</sequence>
<feature type="transmembrane region" description="Helical" evidence="8">
    <location>
        <begin position="33"/>
        <end position="51"/>
    </location>
</feature>
<keyword evidence="7" id="KW-0175">Coiled coil</keyword>
<evidence type="ECO:0000256" key="2">
    <source>
        <dbReference type="ARBA" id="ARBA00004936"/>
    </source>
</evidence>
<evidence type="ECO:0000256" key="6">
    <source>
        <dbReference type="ARBA" id="ARBA00023136"/>
    </source>
</evidence>
<evidence type="ECO:0000256" key="4">
    <source>
        <dbReference type="ARBA" id="ARBA00022692"/>
    </source>
</evidence>
<dbReference type="PANTHER" id="PTHR47371">
    <property type="entry name" value="LIPOTEICHOIC ACID SYNTHASE"/>
    <property type="match status" value="1"/>
</dbReference>
<name>A0A6G8AV40_9ENTE</name>
<dbReference type="Pfam" id="PF00884">
    <property type="entry name" value="Sulfatase"/>
    <property type="match status" value="1"/>
</dbReference>
<feature type="transmembrane region" description="Helical" evidence="8">
    <location>
        <begin position="6"/>
        <end position="21"/>
    </location>
</feature>
<keyword evidence="3" id="KW-1003">Cell membrane</keyword>
<evidence type="ECO:0000259" key="9">
    <source>
        <dbReference type="Pfam" id="PF00884"/>
    </source>
</evidence>
<feature type="domain" description="Sulfatase N-terminal" evidence="9">
    <location>
        <begin position="258"/>
        <end position="550"/>
    </location>
</feature>
<keyword evidence="5 8" id="KW-1133">Transmembrane helix</keyword>
<dbReference type="RefSeq" id="WP_166034937.1">
    <property type="nucleotide sequence ID" value="NZ_CP049887.1"/>
</dbReference>
<proteinExistence type="predicted"/>
<evidence type="ECO:0000256" key="3">
    <source>
        <dbReference type="ARBA" id="ARBA00022475"/>
    </source>
</evidence>
<evidence type="ECO:0000313" key="10">
    <source>
        <dbReference type="EMBL" id="QIL48805.1"/>
    </source>
</evidence>
<feature type="transmembrane region" description="Helical" evidence="8">
    <location>
        <begin position="71"/>
        <end position="89"/>
    </location>
</feature>
<accession>A0A6G8AV40</accession>
<dbReference type="InterPro" id="IPR017850">
    <property type="entry name" value="Alkaline_phosphatase_core_sf"/>
</dbReference>
<organism evidence="10 11">
    <name type="scientific">Vagococcus hydrophili</name>
    <dbReference type="NCBI Taxonomy" id="2714947"/>
    <lineage>
        <taxon>Bacteria</taxon>
        <taxon>Bacillati</taxon>
        <taxon>Bacillota</taxon>
        <taxon>Bacilli</taxon>
        <taxon>Lactobacillales</taxon>
        <taxon>Enterococcaceae</taxon>
        <taxon>Vagococcus</taxon>
    </lineage>
</organism>
<dbReference type="KEGG" id="vhy:G7082_09940"/>
<dbReference type="GO" id="GO:0005886">
    <property type="term" value="C:plasma membrane"/>
    <property type="evidence" value="ECO:0007669"/>
    <property type="project" value="UniProtKB-SubCell"/>
</dbReference>
<evidence type="ECO:0000256" key="5">
    <source>
        <dbReference type="ARBA" id="ARBA00022989"/>
    </source>
</evidence>
<keyword evidence="4 8" id="KW-0812">Transmembrane</keyword>
<dbReference type="Gene3D" id="3.40.720.10">
    <property type="entry name" value="Alkaline Phosphatase, subunit A"/>
    <property type="match status" value="1"/>
</dbReference>
<gene>
    <name evidence="10" type="ORF">G7082_09940</name>
</gene>
<dbReference type="Proteomes" id="UP000501747">
    <property type="component" value="Chromosome"/>
</dbReference>
<evidence type="ECO:0000313" key="11">
    <source>
        <dbReference type="Proteomes" id="UP000501747"/>
    </source>
</evidence>
<feature type="transmembrane region" description="Helical" evidence="8">
    <location>
        <begin position="198"/>
        <end position="219"/>
    </location>
</feature>
<dbReference type="InterPro" id="IPR000917">
    <property type="entry name" value="Sulfatase_N"/>
</dbReference>
<keyword evidence="6 8" id="KW-0472">Membrane</keyword>
<dbReference type="InterPro" id="IPR050448">
    <property type="entry name" value="OpgB/LTA_synthase_biosynth"/>
</dbReference>
<feature type="transmembrane region" description="Helical" evidence="8">
    <location>
        <begin position="166"/>
        <end position="186"/>
    </location>
</feature>
<feature type="coiled-coil region" evidence="7">
    <location>
        <begin position="566"/>
        <end position="593"/>
    </location>
</feature>
<feature type="transmembrane region" description="Helical" evidence="8">
    <location>
        <begin position="109"/>
        <end position="131"/>
    </location>
</feature>
<keyword evidence="11" id="KW-1185">Reference proteome</keyword>
<evidence type="ECO:0000256" key="1">
    <source>
        <dbReference type="ARBA" id="ARBA00004651"/>
    </source>
</evidence>
<dbReference type="EMBL" id="CP049887">
    <property type="protein sequence ID" value="QIL48805.1"/>
    <property type="molecule type" value="Genomic_DNA"/>
</dbReference>
<dbReference type="SUPFAM" id="SSF53649">
    <property type="entry name" value="Alkaline phosphatase-like"/>
    <property type="match status" value="1"/>
</dbReference>
<evidence type="ECO:0000256" key="8">
    <source>
        <dbReference type="SAM" id="Phobius"/>
    </source>
</evidence>